<dbReference type="EMBL" id="QTJU01000008">
    <property type="protein sequence ID" value="RFM26611.1"/>
    <property type="molecule type" value="Genomic_DNA"/>
</dbReference>
<dbReference type="SUPFAM" id="SSF55785">
    <property type="entry name" value="PYP-like sensor domain (PAS domain)"/>
    <property type="match status" value="1"/>
</dbReference>
<dbReference type="PROSITE" id="PS50112">
    <property type="entry name" value="PAS"/>
    <property type="match status" value="1"/>
</dbReference>
<reference evidence="5 6" key="1">
    <citation type="submission" date="2018-08" db="EMBL/GenBank/DDBJ databases">
        <title>Chitinophagaceae sp. K23C18032701, a novel bacterium isolated from forest soil.</title>
        <authorList>
            <person name="Wang C."/>
        </authorList>
    </citation>
    <scope>NUCLEOTIDE SEQUENCE [LARGE SCALE GENOMIC DNA]</scope>
    <source>
        <strain evidence="5 6">K23C18032701</strain>
    </source>
</reference>
<comment type="caution">
    <text evidence="5">The sequence shown here is derived from an EMBL/GenBank/DDBJ whole genome shotgun (WGS) entry which is preliminary data.</text>
</comment>
<keyword evidence="1" id="KW-0285">Flavoprotein</keyword>
<keyword evidence="6" id="KW-1185">Reference proteome</keyword>
<protein>
    <submittedName>
        <fullName evidence="5">PAS domain-containing protein</fullName>
    </submittedName>
</protein>
<dbReference type="NCBIfam" id="TIGR00229">
    <property type="entry name" value="sensory_box"/>
    <property type="match status" value="1"/>
</dbReference>
<name>A0A3E1NFM3_9BACT</name>
<dbReference type="CDD" id="cd00130">
    <property type="entry name" value="PAS"/>
    <property type="match status" value="1"/>
</dbReference>
<gene>
    <name evidence="5" type="ORF">DXN05_18735</name>
</gene>
<organism evidence="5 6">
    <name type="scientific">Deminuibacter soli</name>
    <dbReference type="NCBI Taxonomy" id="2291815"/>
    <lineage>
        <taxon>Bacteria</taxon>
        <taxon>Pseudomonadati</taxon>
        <taxon>Bacteroidota</taxon>
        <taxon>Chitinophagia</taxon>
        <taxon>Chitinophagales</taxon>
        <taxon>Chitinophagaceae</taxon>
        <taxon>Deminuibacter</taxon>
    </lineage>
</organism>
<evidence type="ECO:0000256" key="3">
    <source>
        <dbReference type="ARBA" id="ARBA00022991"/>
    </source>
</evidence>
<sequence>MNAKHTAAGMPLLSWDIFMESYQQLINSSKQVRKDLDALERLAGQHKWNQEFEYQPYLLGRLNAIIVTDAQQQIVWTSHNFESLTGYKLKEVLGKRPSLLQGPETSSEIKQHISEQLRQPAILKNIQVVNYRKNGESYLCEFDIHPLFNNTGALVHFIAFERELVA</sequence>
<proteinExistence type="predicted"/>
<evidence type="ECO:0000259" key="4">
    <source>
        <dbReference type="PROSITE" id="PS50112"/>
    </source>
</evidence>
<dbReference type="Proteomes" id="UP000261284">
    <property type="component" value="Unassembled WGS sequence"/>
</dbReference>
<feature type="domain" description="PAS" evidence="4">
    <location>
        <begin position="65"/>
        <end position="120"/>
    </location>
</feature>
<dbReference type="InterPro" id="IPR000014">
    <property type="entry name" value="PAS"/>
</dbReference>
<accession>A0A3E1NFM3</accession>
<dbReference type="PANTHER" id="PTHR47429:SF2">
    <property type="entry name" value="PROTEIN TWIN LOV 1"/>
    <property type="match status" value="1"/>
</dbReference>
<evidence type="ECO:0000256" key="2">
    <source>
        <dbReference type="ARBA" id="ARBA00022643"/>
    </source>
</evidence>
<dbReference type="Pfam" id="PF13426">
    <property type="entry name" value="PAS_9"/>
    <property type="match status" value="1"/>
</dbReference>
<dbReference type="InterPro" id="IPR035965">
    <property type="entry name" value="PAS-like_dom_sf"/>
</dbReference>
<dbReference type="Gene3D" id="3.30.450.20">
    <property type="entry name" value="PAS domain"/>
    <property type="match status" value="1"/>
</dbReference>
<evidence type="ECO:0000256" key="1">
    <source>
        <dbReference type="ARBA" id="ARBA00022630"/>
    </source>
</evidence>
<evidence type="ECO:0000313" key="5">
    <source>
        <dbReference type="EMBL" id="RFM26611.1"/>
    </source>
</evidence>
<evidence type="ECO:0000313" key="6">
    <source>
        <dbReference type="Proteomes" id="UP000261284"/>
    </source>
</evidence>
<dbReference type="AlphaFoldDB" id="A0A3E1NFM3"/>
<dbReference type="RefSeq" id="WP_116848815.1">
    <property type="nucleotide sequence ID" value="NZ_QTJU01000008.1"/>
</dbReference>
<dbReference type="PANTHER" id="PTHR47429">
    <property type="entry name" value="PROTEIN TWIN LOV 1"/>
    <property type="match status" value="1"/>
</dbReference>
<keyword evidence="2" id="KW-0288">FMN</keyword>
<keyword evidence="3" id="KW-0157">Chromophore</keyword>
<dbReference type="OrthoDB" id="9124519at2"/>